<reference evidence="2 3" key="1">
    <citation type="submission" date="2015-10" db="EMBL/GenBank/DDBJ databases">
        <title>Full genome of DAOMC 229536 Phialocephala scopiformis, a fungal endophyte of spruce producing the potent anti-insectan compound rugulosin.</title>
        <authorList>
            <consortium name="DOE Joint Genome Institute"/>
            <person name="Walker A.K."/>
            <person name="Frasz S.L."/>
            <person name="Seifert K.A."/>
            <person name="Miller J.D."/>
            <person name="Mondo S.J."/>
            <person name="Labutti K."/>
            <person name="Lipzen A."/>
            <person name="Dockter R."/>
            <person name="Kennedy M."/>
            <person name="Grigoriev I.V."/>
            <person name="Spatafora J.W."/>
        </authorList>
    </citation>
    <scope>NUCLEOTIDE SEQUENCE [LARGE SCALE GENOMIC DNA]</scope>
    <source>
        <strain evidence="2 3">CBS 120377</strain>
    </source>
</reference>
<feature type="transmembrane region" description="Helical" evidence="1">
    <location>
        <begin position="29"/>
        <end position="51"/>
    </location>
</feature>
<keyword evidence="1" id="KW-0472">Membrane</keyword>
<keyword evidence="1" id="KW-1133">Transmembrane helix</keyword>
<gene>
    <name evidence="2" type="ORF">LY89DRAFT_30073</name>
</gene>
<keyword evidence="1" id="KW-0812">Transmembrane</keyword>
<evidence type="ECO:0000313" key="2">
    <source>
        <dbReference type="EMBL" id="KUJ17895.1"/>
    </source>
</evidence>
<organism evidence="2 3">
    <name type="scientific">Mollisia scopiformis</name>
    <name type="common">Conifer needle endophyte fungus</name>
    <name type="synonym">Phialocephala scopiformis</name>
    <dbReference type="NCBI Taxonomy" id="149040"/>
    <lineage>
        <taxon>Eukaryota</taxon>
        <taxon>Fungi</taxon>
        <taxon>Dikarya</taxon>
        <taxon>Ascomycota</taxon>
        <taxon>Pezizomycotina</taxon>
        <taxon>Leotiomycetes</taxon>
        <taxon>Helotiales</taxon>
        <taxon>Mollisiaceae</taxon>
        <taxon>Mollisia</taxon>
    </lineage>
</organism>
<feature type="transmembrane region" description="Helical" evidence="1">
    <location>
        <begin position="63"/>
        <end position="81"/>
    </location>
</feature>
<dbReference type="RefSeq" id="XP_018072250.1">
    <property type="nucleotide sequence ID" value="XM_018206572.1"/>
</dbReference>
<dbReference type="AlphaFoldDB" id="A0A194XCJ8"/>
<evidence type="ECO:0000256" key="1">
    <source>
        <dbReference type="SAM" id="Phobius"/>
    </source>
</evidence>
<proteinExistence type="predicted"/>
<protein>
    <submittedName>
        <fullName evidence="2">Uncharacterized protein</fullName>
    </submittedName>
</protein>
<name>A0A194XCJ8_MOLSC</name>
<dbReference type="KEGG" id="psco:LY89DRAFT_30073"/>
<dbReference type="InParanoid" id="A0A194XCJ8"/>
<dbReference type="Proteomes" id="UP000070700">
    <property type="component" value="Unassembled WGS sequence"/>
</dbReference>
<dbReference type="EMBL" id="KQ947413">
    <property type="protein sequence ID" value="KUJ17895.1"/>
    <property type="molecule type" value="Genomic_DNA"/>
</dbReference>
<evidence type="ECO:0000313" key="3">
    <source>
        <dbReference type="Proteomes" id="UP000070700"/>
    </source>
</evidence>
<accession>A0A194XCJ8</accession>
<keyword evidence="3" id="KW-1185">Reference proteome</keyword>
<sequence length="104" mass="12281">MMDGRLYRDQRSMVGILLKYLSRDMIYEYTYVIQVCVCTAVPTLTVLWLSFDSLVISAEQVLGFFRFIESAQSLFGFLLSFRHWILVNIHCHLTFCYQYIPCCQ</sequence>
<dbReference type="GeneID" id="28816298"/>